<feature type="domain" description="SGNH hydrolase-type esterase" evidence="2">
    <location>
        <begin position="66"/>
        <end position="232"/>
    </location>
</feature>
<evidence type="ECO:0000313" key="3">
    <source>
        <dbReference type="EMBL" id="RBP42609.1"/>
    </source>
</evidence>
<reference evidence="3 4" key="1">
    <citation type="submission" date="2018-06" db="EMBL/GenBank/DDBJ databases">
        <title>Genomic Encyclopedia of Type Strains, Phase IV (KMG-IV): sequencing the most valuable type-strain genomes for metagenomic binning, comparative biology and taxonomic classification.</title>
        <authorList>
            <person name="Goeker M."/>
        </authorList>
    </citation>
    <scope>NUCLEOTIDE SEQUENCE [LARGE SCALE GENOMIC DNA]</scope>
    <source>
        <strain evidence="3 4">DSM 25532</strain>
    </source>
</reference>
<dbReference type="GO" id="GO:0016788">
    <property type="term" value="F:hydrolase activity, acting on ester bonds"/>
    <property type="evidence" value="ECO:0007669"/>
    <property type="project" value="UniProtKB-ARBA"/>
</dbReference>
<proteinExistence type="predicted"/>
<dbReference type="InterPro" id="IPR036514">
    <property type="entry name" value="SGNH_hydro_sf"/>
</dbReference>
<gene>
    <name evidence="3" type="ORF">DES53_106318</name>
</gene>
<name>A0A366HKQ6_9BACT</name>
<keyword evidence="1" id="KW-0732">Signal</keyword>
<feature type="chain" id="PRO_5016892495" evidence="1">
    <location>
        <begin position="25"/>
        <end position="255"/>
    </location>
</feature>
<dbReference type="InterPro" id="IPR051532">
    <property type="entry name" value="Ester_Hydrolysis_Enzymes"/>
</dbReference>
<dbReference type="AlphaFoldDB" id="A0A366HKQ6"/>
<feature type="signal peptide" evidence="1">
    <location>
        <begin position="1"/>
        <end position="24"/>
    </location>
</feature>
<dbReference type="Gene3D" id="3.40.50.1110">
    <property type="entry name" value="SGNH hydrolase"/>
    <property type="match status" value="1"/>
</dbReference>
<dbReference type="PANTHER" id="PTHR30383">
    <property type="entry name" value="THIOESTERASE 1/PROTEASE 1/LYSOPHOSPHOLIPASE L1"/>
    <property type="match status" value="1"/>
</dbReference>
<dbReference type="SUPFAM" id="SSF52266">
    <property type="entry name" value="SGNH hydrolase"/>
    <property type="match status" value="1"/>
</dbReference>
<sequence length="255" mass="28161">MLWMRQANFTILLLACLVASHAHSQAPTALPNRAADRPQAILEPGWLRRVGTQQGTLTNQPCRVCFIGDSLTELWEHTGKADWDLHFAPLKAANLGLTADRTEHILERIRRLEFRRAKPDLVVLMMGTNNLGMDPPDKPEEVFRGIQKGVAMIQTKMPQAKTLLLTIPPSGTEPKSALRQRIQETNKLLTGANWPDDVRVLPVYEAMVDEADRWRADCTLDGTHFSASGYARLAALLSPAVNEMLGATAAAAPAR</sequence>
<comment type="caution">
    <text evidence="3">The sequence shown here is derived from an EMBL/GenBank/DDBJ whole genome shotgun (WGS) entry which is preliminary data.</text>
</comment>
<accession>A0A366HKQ6</accession>
<evidence type="ECO:0000313" key="4">
    <source>
        <dbReference type="Proteomes" id="UP000253426"/>
    </source>
</evidence>
<keyword evidence="4" id="KW-1185">Reference proteome</keyword>
<dbReference type="Proteomes" id="UP000253426">
    <property type="component" value="Unassembled WGS sequence"/>
</dbReference>
<dbReference type="EMBL" id="QNRR01000006">
    <property type="protein sequence ID" value="RBP42609.1"/>
    <property type="molecule type" value="Genomic_DNA"/>
</dbReference>
<organism evidence="3 4">
    <name type="scientific">Roseimicrobium gellanilyticum</name>
    <dbReference type="NCBI Taxonomy" id="748857"/>
    <lineage>
        <taxon>Bacteria</taxon>
        <taxon>Pseudomonadati</taxon>
        <taxon>Verrucomicrobiota</taxon>
        <taxon>Verrucomicrobiia</taxon>
        <taxon>Verrucomicrobiales</taxon>
        <taxon>Verrucomicrobiaceae</taxon>
        <taxon>Roseimicrobium</taxon>
    </lineage>
</organism>
<protein>
    <submittedName>
        <fullName evidence="3">Lysophospholipase L1-like esterase</fullName>
    </submittedName>
</protein>
<dbReference type="Pfam" id="PF13472">
    <property type="entry name" value="Lipase_GDSL_2"/>
    <property type="match status" value="1"/>
</dbReference>
<evidence type="ECO:0000256" key="1">
    <source>
        <dbReference type="SAM" id="SignalP"/>
    </source>
</evidence>
<dbReference type="OrthoDB" id="2513075at2"/>
<evidence type="ECO:0000259" key="2">
    <source>
        <dbReference type="Pfam" id="PF13472"/>
    </source>
</evidence>
<dbReference type="PROSITE" id="PS51257">
    <property type="entry name" value="PROKAR_LIPOPROTEIN"/>
    <property type="match status" value="1"/>
</dbReference>
<dbReference type="InterPro" id="IPR013830">
    <property type="entry name" value="SGNH_hydro"/>
</dbReference>